<name>G0WHK6_NAUDC</name>
<dbReference type="PANTHER" id="PTHR28286">
    <property type="match status" value="1"/>
</dbReference>
<proteinExistence type="inferred from homology"/>
<evidence type="ECO:0000256" key="7">
    <source>
        <dbReference type="SAM" id="Phobius"/>
    </source>
</evidence>
<reference evidence="8 9" key="1">
    <citation type="journal article" date="2011" name="Proc. Natl. Acad. Sci. U.S.A.">
        <title>Evolutionary erosion of yeast sex chromosomes by mating-type switching accidents.</title>
        <authorList>
            <person name="Gordon J.L."/>
            <person name="Armisen D."/>
            <person name="Proux-Wera E."/>
            <person name="Oheigeartaigh S.S."/>
            <person name="Byrne K.P."/>
            <person name="Wolfe K.H."/>
        </authorList>
    </citation>
    <scope>NUCLEOTIDE SEQUENCE [LARGE SCALE GENOMIC DNA]</scope>
    <source>
        <strain evidence="9">ATCC 10597 / BCRC 20456 / CBS 421 / NBRC 0211 / NRRL Y-12639</strain>
    </source>
</reference>
<evidence type="ECO:0000313" key="9">
    <source>
        <dbReference type="Proteomes" id="UP000000689"/>
    </source>
</evidence>
<dbReference type="Proteomes" id="UP000000689">
    <property type="component" value="Chromosome 11"/>
</dbReference>
<feature type="transmembrane region" description="Helical" evidence="7">
    <location>
        <begin position="126"/>
        <end position="145"/>
    </location>
</feature>
<dbReference type="OrthoDB" id="536545at2759"/>
<keyword evidence="4 7" id="KW-1133">Transmembrane helix</keyword>
<dbReference type="EMBL" id="HE580277">
    <property type="protein sequence ID" value="CCD27267.1"/>
    <property type="molecule type" value="Genomic_DNA"/>
</dbReference>
<dbReference type="AlphaFoldDB" id="G0WHK6"/>
<feature type="transmembrane region" description="Helical" evidence="7">
    <location>
        <begin position="260"/>
        <end position="283"/>
    </location>
</feature>
<dbReference type="SUPFAM" id="SSF81321">
    <property type="entry name" value="Family A G protein-coupled receptor-like"/>
    <property type="match status" value="1"/>
</dbReference>
<evidence type="ECO:0000256" key="3">
    <source>
        <dbReference type="ARBA" id="ARBA00022692"/>
    </source>
</evidence>
<feature type="region of interest" description="Disordered" evidence="6">
    <location>
        <begin position="303"/>
        <end position="332"/>
    </location>
</feature>
<evidence type="ECO:0000313" key="8">
    <source>
        <dbReference type="EMBL" id="CCD27267.1"/>
    </source>
</evidence>
<evidence type="ECO:0000256" key="1">
    <source>
        <dbReference type="ARBA" id="ARBA00004141"/>
    </source>
</evidence>
<sequence length="332" mass="37656">MTISLQDIVNRSGNEALRSNPPNGLDFHITKRGSDWLWAAFAVFGCFLVIYLLSYIYIETKKQANNLIRYSIASVLLLSLFEFFHFFTYASNLGWAGVQAEFDHLHVDTPITELTPGVRQVFYEKYVAWALVWPCWIFFVELANSSISTANPIGTDGTNVLSAMDLIHSMLSQIVGTVFWVVALLIGTVIHSTYKFGYWVFGAVAMLIVQFIQFKRIYFTLKIRGFTGCIQLFSFIIVWLYFICWGLSEGGNRIQPDSEAVFYGVLDVCIFGFLPAYLMIIVYRYGKIPEVAFGSNDRIQHDEEIQDHEEKTSGIDSARASGETEIPNVEQA</sequence>
<dbReference type="RefSeq" id="XP_003672510.1">
    <property type="nucleotide sequence ID" value="XM_003672462.1"/>
</dbReference>
<evidence type="ECO:0000256" key="5">
    <source>
        <dbReference type="ARBA" id="ARBA00023136"/>
    </source>
</evidence>
<feature type="transmembrane region" description="Helical" evidence="7">
    <location>
        <begin position="196"/>
        <end position="214"/>
    </location>
</feature>
<feature type="transmembrane region" description="Helical" evidence="7">
    <location>
        <begin position="70"/>
        <end position="90"/>
    </location>
</feature>
<dbReference type="GeneID" id="11497555"/>
<organism evidence="8 9">
    <name type="scientific">Naumovozyma dairenensis (strain ATCC 10597 / BCRC 20456 / CBS 421 / NBRC 0211 / NRRL Y-12639)</name>
    <name type="common">Saccharomyces dairenensis</name>
    <dbReference type="NCBI Taxonomy" id="1071378"/>
    <lineage>
        <taxon>Eukaryota</taxon>
        <taxon>Fungi</taxon>
        <taxon>Dikarya</taxon>
        <taxon>Ascomycota</taxon>
        <taxon>Saccharomycotina</taxon>
        <taxon>Saccharomycetes</taxon>
        <taxon>Saccharomycetales</taxon>
        <taxon>Saccharomycetaceae</taxon>
        <taxon>Naumovozyma</taxon>
    </lineage>
</organism>
<comment type="similarity">
    <text evidence="2">Belongs to the archaeal/bacterial/fungal opsin family.</text>
</comment>
<dbReference type="Gene3D" id="1.20.1070.10">
    <property type="entry name" value="Rhodopsin 7-helix transmembrane proteins"/>
    <property type="match status" value="1"/>
</dbReference>
<dbReference type="InterPro" id="IPR001425">
    <property type="entry name" value="Arc/bac/fun_rhodopsins"/>
</dbReference>
<dbReference type="PANTHER" id="PTHR28286:SF1">
    <property type="entry name" value="30 KDA HEAT SHOCK PROTEIN-RELATED"/>
    <property type="match status" value="1"/>
</dbReference>
<dbReference type="OMA" id="GRKYARH"/>
<dbReference type="CDD" id="cd15239">
    <property type="entry name" value="7tm_YRO2_fungal-like"/>
    <property type="match status" value="1"/>
</dbReference>
<evidence type="ECO:0000256" key="6">
    <source>
        <dbReference type="SAM" id="MobiDB-lite"/>
    </source>
</evidence>
<evidence type="ECO:0000256" key="4">
    <source>
        <dbReference type="ARBA" id="ARBA00022989"/>
    </source>
</evidence>
<accession>G0WHK6</accession>
<feature type="transmembrane region" description="Helical" evidence="7">
    <location>
        <begin position="36"/>
        <end position="58"/>
    </location>
</feature>
<feature type="transmembrane region" description="Helical" evidence="7">
    <location>
        <begin position="166"/>
        <end position="190"/>
    </location>
</feature>
<dbReference type="KEGG" id="ndi:NDAI_0K00760"/>
<dbReference type="InterPro" id="IPR043476">
    <property type="entry name" value="Yro2-like_7TM"/>
</dbReference>
<keyword evidence="3 7" id="KW-0812">Transmembrane</keyword>
<comment type="subcellular location">
    <subcellularLocation>
        <location evidence="1">Membrane</location>
        <topology evidence="1">Multi-pass membrane protein</topology>
    </subcellularLocation>
</comment>
<gene>
    <name evidence="8" type="primary">NDAI0K00760</name>
    <name evidence="8" type="ordered locus">NDAI_0K00760</name>
</gene>
<dbReference type="eggNOG" id="ENOG502QZWT">
    <property type="taxonomic scope" value="Eukaryota"/>
</dbReference>
<feature type="compositionally biased region" description="Basic and acidic residues" evidence="6">
    <location>
        <begin position="303"/>
        <end position="313"/>
    </location>
</feature>
<dbReference type="HOGENOM" id="CLU_054785_1_1_1"/>
<dbReference type="GO" id="GO:0005783">
    <property type="term" value="C:endoplasmic reticulum"/>
    <property type="evidence" value="ECO:0007669"/>
    <property type="project" value="TreeGrafter"/>
</dbReference>
<keyword evidence="9" id="KW-1185">Reference proteome</keyword>
<feature type="transmembrane region" description="Helical" evidence="7">
    <location>
        <begin position="226"/>
        <end position="248"/>
    </location>
</feature>
<evidence type="ECO:0000256" key="2">
    <source>
        <dbReference type="ARBA" id="ARBA00008130"/>
    </source>
</evidence>
<dbReference type="SMART" id="SM01021">
    <property type="entry name" value="Bac_rhodopsin"/>
    <property type="match status" value="1"/>
</dbReference>
<dbReference type="GO" id="GO:0005886">
    <property type="term" value="C:plasma membrane"/>
    <property type="evidence" value="ECO:0007669"/>
    <property type="project" value="TreeGrafter"/>
</dbReference>
<protein>
    <recommendedName>
        <fullName evidence="10">30 kDa heat shock protein</fullName>
    </recommendedName>
</protein>
<keyword evidence="5 7" id="KW-0472">Membrane</keyword>
<evidence type="ECO:0008006" key="10">
    <source>
        <dbReference type="Google" id="ProtNLM"/>
    </source>
</evidence>